<dbReference type="Gene3D" id="2.20.25.10">
    <property type="match status" value="1"/>
</dbReference>
<keyword evidence="2" id="KW-1185">Reference proteome</keyword>
<gene>
    <name evidence="1" type="ORF">ACFSFX_11225</name>
</gene>
<protein>
    <submittedName>
        <fullName evidence="1">Uncharacterized protein</fullName>
    </submittedName>
</protein>
<dbReference type="EMBL" id="JBHUGA010000040">
    <property type="protein sequence ID" value="MFD1847168.1"/>
    <property type="molecule type" value="Genomic_DNA"/>
</dbReference>
<organism evidence="1 2">
    <name type="scientific">Arthrobacter flavus</name>
    <dbReference type="NCBI Taxonomy" id="95172"/>
    <lineage>
        <taxon>Bacteria</taxon>
        <taxon>Bacillati</taxon>
        <taxon>Actinomycetota</taxon>
        <taxon>Actinomycetes</taxon>
        <taxon>Micrococcales</taxon>
        <taxon>Micrococcaceae</taxon>
        <taxon>Arthrobacter</taxon>
    </lineage>
</organism>
<sequence>MSPISPDLLAVVRCPVTGSTLVDKGDFLVSSVTDSTGNPVHYSIDEGIPVLLRPELLVAATEAGSDQHDGPVAN</sequence>
<proteinExistence type="predicted"/>
<dbReference type="Proteomes" id="UP001597307">
    <property type="component" value="Unassembled WGS sequence"/>
</dbReference>
<dbReference type="RefSeq" id="WP_343878901.1">
    <property type="nucleotide sequence ID" value="NZ_BAAAIJ010000032.1"/>
</dbReference>
<evidence type="ECO:0000313" key="2">
    <source>
        <dbReference type="Proteomes" id="UP001597307"/>
    </source>
</evidence>
<dbReference type="SUPFAM" id="SSF158997">
    <property type="entry name" value="Trm112p-like"/>
    <property type="match status" value="1"/>
</dbReference>
<name>A0ABW4Q8X9_9MICC</name>
<accession>A0ABW4Q8X9</accession>
<evidence type="ECO:0000313" key="1">
    <source>
        <dbReference type="EMBL" id="MFD1847168.1"/>
    </source>
</evidence>
<reference evidence="2" key="1">
    <citation type="journal article" date="2019" name="Int. J. Syst. Evol. Microbiol.">
        <title>The Global Catalogue of Microorganisms (GCM) 10K type strain sequencing project: providing services to taxonomists for standard genome sequencing and annotation.</title>
        <authorList>
            <consortium name="The Broad Institute Genomics Platform"/>
            <consortium name="The Broad Institute Genome Sequencing Center for Infectious Disease"/>
            <person name="Wu L."/>
            <person name="Ma J."/>
        </authorList>
    </citation>
    <scope>NUCLEOTIDE SEQUENCE [LARGE SCALE GENOMIC DNA]</scope>
    <source>
        <strain evidence="2">JCM 11496</strain>
    </source>
</reference>
<comment type="caution">
    <text evidence="1">The sequence shown here is derived from an EMBL/GenBank/DDBJ whole genome shotgun (WGS) entry which is preliminary data.</text>
</comment>